<evidence type="ECO:0000313" key="4">
    <source>
        <dbReference type="Proteomes" id="UP000283523"/>
    </source>
</evidence>
<accession>A0A418M4A2</accession>
<dbReference type="InterPro" id="IPR010559">
    <property type="entry name" value="Sig_transdc_His_kin_internal"/>
</dbReference>
<feature type="transmembrane region" description="Helical" evidence="1">
    <location>
        <begin position="12"/>
        <end position="31"/>
    </location>
</feature>
<evidence type="ECO:0000259" key="2">
    <source>
        <dbReference type="Pfam" id="PF06580"/>
    </source>
</evidence>
<dbReference type="EMBL" id="QXED01000006">
    <property type="protein sequence ID" value="RIV20656.1"/>
    <property type="molecule type" value="Genomic_DNA"/>
</dbReference>
<feature type="domain" description="Signal transduction histidine kinase internal region" evidence="2">
    <location>
        <begin position="160"/>
        <end position="236"/>
    </location>
</feature>
<keyword evidence="4" id="KW-1185">Reference proteome</keyword>
<keyword evidence="1" id="KW-1133">Transmembrane helix</keyword>
<comment type="caution">
    <text evidence="3">The sequence shown here is derived from an EMBL/GenBank/DDBJ whole genome shotgun (WGS) entry which is preliminary data.</text>
</comment>
<organism evidence="3 4">
    <name type="scientific">Fibrisoma montanum</name>
    <dbReference type="NCBI Taxonomy" id="2305895"/>
    <lineage>
        <taxon>Bacteria</taxon>
        <taxon>Pseudomonadati</taxon>
        <taxon>Bacteroidota</taxon>
        <taxon>Cytophagia</taxon>
        <taxon>Cytophagales</taxon>
        <taxon>Spirosomataceae</taxon>
        <taxon>Fibrisoma</taxon>
    </lineage>
</organism>
<dbReference type="AlphaFoldDB" id="A0A418M4A2"/>
<feature type="transmembrane region" description="Helical" evidence="1">
    <location>
        <begin position="37"/>
        <end position="56"/>
    </location>
</feature>
<keyword evidence="1" id="KW-0812">Transmembrane</keyword>
<dbReference type="InterPro" id="IPR036890">
    <property type="entry name" value="HATPase_C_sf"/>
</dbReference>
<dbReference type="OrthoDB" id="927174at2"/>
<evidence type="ECO:0000256" key="1">
    <source>
        <dbReference type="SAM" id="Phobius"/>
    </source>
</evidence>
<dbReference type="SUPFAM" id="SSF55874">
    <property type="entry name" value="ATPase domain of HSP90 chaperone/DNA topoisomerase II/histidine kinase"/>
    <property type="match status" value="1"/>
</dbReference>
<reference evidence="3 4" key="1">
    <citation type="submission" date="2018-08" db="EMBL/GenBank/DDBJ databases">
        <title>Fibrisoma montanum sp. nov., isolated from Danxia mountain soil.</title>
        <authorList>
            <person name="Huang Y."/>
        </authorList>
    </citation>
    <scope>NUCLEOTIDE SEQUENCE [LARGE SCALE GENOMIC DNA]</scope>
    <source>
        <strain evidence="3 4">HYT19</strain>
    </source>
</reference>
<dbReference type="PANTHER" id="PTHR34220:SF7">
    <property type="entry name" value="SENSOR HISTIDINE KINASE YPDA"/>
    <property type="match status" value="1"/>
</dbReference>
<dbReference type="GO" id="GO:0000155">
    <property type="term" value="F:phosphorelay sensor kinase activity"/>
    <property type="evidence" value="ECO:0007669"/>
    <property type="project" value="InterPro"/>
</dbReference>
<keyword evidence="1" id="KW-0472">Membrane</keyword>
<sequence length="349" mass="40142">MNDYNDTRLRVLGPIVLFLFGTIFFRLNIYFDLALSAILQFNTVALTAGYICWNLTRWTVRAIQRRFPGLPRTRERLLWIGLAFPLLVNFAVLLRVEVHRLLAGKGLAFPDLFDYVETTGIQIFYHCIYVGIYEGIYLYREWQQTYAEKEALLKAQWQSRFDSLKSQVNPHFLFNSLNSLSSLIADDPKKAETFVDEMSSVYRYLLQNNERELTTLDNELRFIYSYTHLLNTRYGKGISVSIDVESASFDSYLPPLTLQMLVENAVKHNATMPNSPLHIEIKTTGPGWLMVRNNLQRRTVKVLSNQVGLSNISARYRLLGDQNIVLDDDGVHFTVLLPLISQPKSVAVS</sequence>
<dbReference type="Pfam" id="PF06580">
    <property type="entry name" value="His_kinase"/>
    <property type="match status" value="1"/>
</dbReference>
<dbReference type="Proteomes" id="UP000283523">
    <property type="component" value="Unassembled WGS sequence"/>
</dbReference>
<proteinExistence type="predicted"/>
<protein>
    <recommendedName>
        <fullName evidence="2">Signal transduction histidine kinase internal region domain-containing protein</fullName>
    </recommendedName>
</protein>
<gene>
    <name evidence="3" type="ORF">DYU11_21715</name>
</gene>
<dbReference type="InterPro" id="IPR050640">
    <property type="entry name" value="Bact_2-comp_sensor_kinase"/>
</dbReference>
<name>A0A418M4A2_9BACT</name>
<evidence type="ECO:0000313" key="3">
    <source>
        <dbReference type="EMBL" id="RIV20656.1"/>
    </source>
</evidence>
<dbReference type="GO" id="GO:0016020">
    <property type="term" value="C:membrane"/>
    <property type="evidence" value="ECO:0007669"/>
    <property type="project" value="InterPro"/>
</dbReference>
<dbReference type="PANTHER" id="PTHR34220">
    <property type="entry name" value="SENSOR HISTIDINE KINASE YPDA"/>
    <property type="match status" value="1"/>
</dbReference>
<feature type="transmembrane region" description="Helical" evidence="1">
    <location>
        <begin position="77"/>
        <end position="96"/>
    </location>
</feature>
<dbReference type="RefSeq" id="WP_119669825.1">
    <property type="nucleotide sequence ID" value="NZ_QXED01000006.1"/>
</dbReference>